<feature type="domain" description="PD-(D/E)XK endonuclease-like" evidence="15">
    <location>
        <begin position="779"/>
        <end position="1120"/>
    </location>
</feature>
<evidence type="ECO:0000256" key="9">
    <source>
        <dbReference type="ARBA" id="ARBA00022840"/>
    </source>
</evidence>
<dbReference type="InterPro" id="IPR049035">
    <property type="entry name" value="ADDB_N"/>
</dbReference>
<keyword evidence="4 14" id="KW-0547">Nucleotide-binding</keyword>
<keyword evidence="1 14" id="KW-0004">4Fe-4S</keyword>
<dbReference type="AlphaFoldDB" id="A0A923ECU7"/>
<dbReference type="NCBIfam" id="TIGR02773">
    <property type="entry name" value="addB_Gpos"/>
    <property type="match status" value="1"/>
</dbReference>
<keyword evidence="8 14" id="KW-0269">Exonuclease</keyword>
<keyword evidence="6 14" id="KW-0378">Hydrolase</keyword>
<dbReference type="GO" id="GO:0008409">
    <property type="term" value="F:5'-3' exonuclease activity"/>
    <property type="evidence" value="ECO:0007669"/>
    <property type="project" value="UniProtKB-UniRule"/>
</dbReference>
<keyword evidence="13 14" id="KW-0234">DNA repair</keyword>
<proteinExistence type="inferred from homology"/>
<keyword evidence="7 14" id="KW-0347">Helicase</keyword>
<comment type="subunit">
    <text evidence="14">Heterodimer of AddA and AddB.</text>
</comment>
<dbReference type="HAMAP" id="MF_01452">
    <property type="entry name" value="AddB_type1"/>
    <property type="match status" value="1"/>
</dbReference>
<accession>A0A923ECU7</accession>
<dbReference type="GO" id="GO:0051539">
    <property type="term" value="F:4 iron, 4 sulfur cluster binding"/>
    <property type="evidence" value="ECO:0007669"/>
    <property type="project" value="UniProtKB-KW"/>
</dbReference>
<evidence type="ECO:0000256" key="1">
    <source>
        <dbReference type="ARBA" id="ARBA00022485"/>
    </source>
</evidence>
<evidence type="ECO:0000256" key="4">
    <source>
        <dbReference type="ARBA" id="ARBA00022741"/>
    </source>
</evidence>
<dbReference type="EC" id="3.1.-.-" evidence="14"/>
<dbReference type="PANTHER" id="PTHR30591:SF1">
    <property type="entry name" value="RECBCD ENZYME SUBUNIT RECC"/>
    <property type="match status" value="1"/>
</dbReference>
<gene>
    <name evidence="14 17" type="primary">addB</name>
    <name evidence="17" type="ORF">HGG79_10460</name>
</gene>
<feature type="binding site" evidence="14">
    <location>
        <position position="1119"/>
    </location>
    <ligand>
        <name>[4Fe-4S] cluster</name>
        <dbReference type="ChEBI" id="CHEBI:49883"/>
    </ligand>
</feature>
<dbReference type="RefSeq" id="WP_035145615.1">
    <property type="nucleotide sequence ID" value="NZ_JAAZWO010000011.1"/>
</dbReference>
<dbReference type="GO" id="GO:0003690">
    <property type="term" value="F:double-stranded DNA binding"/>
    <property type="evidence" value="ECO:0007669"/>
    <property type="project" value="UniProtKB-UniRule"/>
</dbReference>
<feature type="domain" description="ATP-dependent helicase/deoxyribonuclease subunit B N-terminal" evidence="16">
    <location>
        <begin position="5"/>
        <end position="291"/>
    </location>
</feature>
<dbReference type="InterPro" id="IPR038726">
    <property type="entry name" value="PDDEXK_AddAB-type"/>
</dbReference>
<dbReference type="InterPro" id="IPR027417">
    <property type="entry name" value="P-loop_NTPase"/>
</dbReference>
<keyword evidence="18" id="KW-1185">Reference proteome</keyword>
<dbReference type="GO" id="GO:0005524">
    <property type="term" value="F:ATP binding"/>
    <property type="evidence" value="ECO:0007669"/>
    <property type="project" value="UniProtKB-UniRule"/>
</dbReference>
<evidence type="ECO:0000256" key="13">
    <source>
        <dbReference type="ARBA" id="ARBA00023204"/>
    </source>
</evidence>
<dbReference type="GO" id="GO:0004386">
    <property type="term" value="F:helicase activity"/>
    <property type="evidence" value="ECO:0007669"/>
    <property type="project" value="UniProtKB-KW"/>
</dbReference>
<comment type="similarity">
    <text evidence="14">Belongs to the helicase family. AddB/RexB type 1 subfamily.</text>
</comment>
<evidence type="ECO:0000256" key="6">
    <source>
        <dbReference type="ARBA" id="ARBA00022801"/>
    </source>
</evidence>
<dbReference type="GO" id="GO:0046872">
    <property type="term" value="F:metal ion binding"/>
    <property type="evidence" value="ECO:0007669"/>
    <property type="project" value="UniProtKB-KW"/>
</dbReference>
<evidence type="ECO:0000256" key="12">
    <source>
        <dbReference type="ARBA" id="ARBA00023125"/>
    </source>
</evidence>
<comment type="function">
    <text evidence="14">The heterodimer acts as both an ATP-dependent DNA helicase and an ATP-dependent, dual-direction single-stranded exonuclease. Recognizes the chi site generating a DNA molecule suitable for the initiation of homologous recombination. The AddB subunit has 5' -&gt; 3' nuclease activity but not helicase activity.</text>
</comment>
<dbReference type="Gene3D" id="3.90.320.10">
    <property type="match status" value="1"/>
</dbReference>
<dbReference type="Gene3D" id="3.40.50.300">
    <property type="entry name" value="P-loop containing nucleotide triphosphate hydrolases"/>
    <property type="match status" value="3"/>
</dbReference>
<comment type="cofactor">
    <cofactor evidence="14">
        <name>Mg(2+)</name>
        <dbReference type="ChEBI" id="CHEBI:18420"/>
    </cofactor>
</comment>
<feature type="binding site" evidence="14">
    <location>
        <position position="1113"/>
    </location>
    <ligand>
        <name>[4Fe-4S] cluster</name>
        <dbReference type="ChEBI" id="CHEBI:49883"/>
    </ligand>
</feature>
<keyword evidence="2 14" id="KW-0540">Nuclease</keyword>
<dbReference type="InterPro" id="IPR014140">
    <property type="entry name" value="DNA_helicase_suAddB"/>
</dbReference>
<keyword evidence="12 14" id="KW-0238">DNA-binding</keyword>
<protein>
    <recommendedName>
        <fullName evidence="14">ATP-dependent helicase/deoxyribonuclease subunit B</fullName>
        <ecNumber evidence="14">3.1.-.-</ecNumber>
    </recommendedName>
    <alternativeName>
        <fullName evidence="14">ATP-dependent helicase/nuclease subunit AddB</fullName>
    </alternativeName>
</protein>
<dbReference type="Pfam" id="PF12705">
    <property type="entry name" value="PDDEXK_1"/>
    <property type="match status" value="1"/>
</dbReference>
<evidence type="ECO:0000256" key="11">
    <source>
        <dbReference type="ARBA" id="ARBA00023014"/>
    </source>
</evidence>
<evidence type="ECO:0000259" key="15">
    <source>
        <dbReference type="Pfam" id="PF12705"/>
    </source>
</evidence>
<dbReference type="PANTHER" id="PTHR30591">
    <property type="entry name" value="RECBCD ENZYME SUBUNIT RECC"/>
    <property type="match status" value="1"/>
</dbReference>
<name>A0A923ECU7_CLOTT</name>
<evidence type="ECO:0000256" key="8">
    <source>
        <dbReference type="ARBA" id="ARBA00022839"/>
    </source>
</evidence>
<keyword evidence="11 14" id="KW-0411">Iron-sulfur</keyword>
<evidence type="ECO:0000256" key="2">
    <source>
        <dbReference type="ARBA" id="ARBA00022722"/>
    </source>
</evidence>
<evidence type="ECO:0000256" key="14">
    <source>
        <dbReference type="HAMAP-Rule" id="MF_01452"/>
    </source>
</evidence>
<evidence type="ECO:0000256" key="3">
    <source>
        <dbReference type="ARBA" id="ARBA00022723"/>
    </source>
</evidence>
<evidence type="ECO:0000256" key="7">
    <source>
        <dbReference type="ARBA" id="ARBA00022806"/>
    </source>
</evidence>
<evidence type="ECO:0000256" key="5">
    <source>
        <dbReference type="ARBA" id="ARBA00022763"/>
    </source>
</evidence>
<evidence type="ECO:0000259" key="16">
    <source>
        <dbReference type="Pfam" id="PF21445"/>
    </source>
</evidence>
<dbReference type="Proteomes" id="UP000563151">
    <property type="component" value="Unassembled WGS sequence"/>
</dbReference>
<dbReference type="EMBL" id="JAAZWO010000011">
    <property type="protein sequence ID" value="MBC2398195.1"/>
    <property type="molecule type" value="Genomic_DNA"/>
</dbReference>
<evidence type="ECO:0000313" key="18">
    <source>
        <dbReference type="Proteomes" id="UP000563151"/>
    </source>
</evidence>
<sequence length="1154" mass="133969">MGLRFIYGRSGSGKSHYCFEDIKRKLEKDEKSPLILLVPEQFSFQSEKNLLHYIGEEAVSRVEVLSFKRMAYRVFNEVGGITHIHINESGKSMLIYKVMDELRDKFRIFAKASKRDGFVATMSELITELKRYNITPEMLYEGLEGIEDGNLKDKIGDITLIYSKFQENLHQKYIDEDDDLTILVEKLDKSNLFKDAEIWIDEFFDFTPQEYNVLEKILKKAKRVNVTLCTDVLSVGSGGIDNLDLFYPIKNTEEKLLKIIEKNNIKYDKPIALECAPCYRFKESKELSHIEKNLFAFPYKFYEDNTEDVCIFKALNKYTEIEEVARNILKLVRNRKFRFKDIAVITGDLDGYENLARAIFSEYEIPYFIDKKIQINNNPLIVLILSSIEILSKRWNYESVFRYLKTGLTDLDKEEVDIIENYVLANGIIANKWTEYETWSYRIRYSFNKDEEIGEEEQKNLDNINRIKSKVVNPLKAFHENIREKKTAREMCTALYDFLSSINIEKKIQNWIEKFKESDRLDKVNEYSQIWNIIVELMDQIVEVMAEEKLDFDIFGKLLKNGFEEYELGLIPPALDQILVSSVDRLRSHDIKALYIVGVNDGIFPRAISAEGVLSDIERENLRSKGLELAKDTKSKSFEEQFLTYITLTTMSSYLSVSYPIADLEGKTLRPSIVVSRLKKIFPHICEKSNIVSKNIEEEELDRISSPRATFNELISQLRSGKEGLEVSSLWLSVYNWYMKDDYWKEKLTTILEGFTYSNAAEIMDTRKLRNLYGPKINLSVSRLEKYAECPFAYFIKYGLKAKERKVYKLTTPDIGTLMHEVLESFSKHMAERNITWDNVNKDLCEGIVSNIVDKKVGDMPGSILNSSPRYKHMTEGIKRILSRSVCIIGEQIKRGEFEPAGYELSFGFNGDFPPISVELNSGERVNLIGRIDRVDSLKEEDGTYIRIIDYKSGNKDFKLSDVYYGLQIQLLVYLDALLTEIEEKYKENTFPAGMLYFKVDDPIIRTKDEISEGEVHEKILKELKMKGLLLADADIIKAMDKEIKGFSDILPVRLNKDKSLSKSSSIATEEEFQLLRKYVRETIVNLCEEMLEGNIGIKPYKKKDNSTPCRFCEYSSICQFDTGVDGNNYRVINDKSDNEIWELIKNHVKNKES</sequence>
<comment type="cofactor">
    <cofactor evidence="14">
        <name>[4Fe-4S] cluster</name>
        <dbReference type="ChEBI" id="CHEBI:49883"/>
    </cofactor>
    <text evidence="14">Binds 1 [4Fe-4S] cluster.</text>
</comment>
<organism evidence="17 18">
    <name type="scientific">Clostridium tetanomorphum</name>
    <dbReference type="NCBI Taxonomy" id="1553"/>
    <lineage>
        <taxon>Bacteria</taxon>
        <taxon>Bacillati</taxon>
        <taxon>Bacillota</taxon>
        <taxon>Clostridia</taxon>
        <taxon>Eubacteriales</taxon>
        <taxon>Clostridiaceae</taxon>
        <taxon>Clostridium</taxon>
    </lineage>
</organism>
<comment type="miscellaneous">
    <text evidence="14">Despite having conserved helicase domains, this subunit does not have helicase activity.</text>
</comment>
<keyword evidence="9 14" id="KW-0067">ATP-binding</keyword>
<feature type="binding site" evidence="14">
    <location>
        <position position="790"/>
    </location>
    <ligand>
        <name>[4Fe-4S] cluster</name>
        <dbReference type="ChEBI" id="CHEBI:49883"/>
    </ligand>
</feature>
<dbReference type="Pfam" id="PF21445">
    <property type="entry name" value="ADDB_N"/>
    <property type="match status" value="1"/>
</dbReference>
<reference evidence="17 18" key="1">
    <citation type="submission" date="2020-04" db="EMBL/GenBank/DDBJ databases">
        <title>Genomic insights into acetone-butanol-ethanol (ABE) fermentation by sequencing solventogenic clostridia strains.</title>
        <authorList>
            <person name="Brown S."/>
        </authorList>
    </citation>
    <scope>NUCLEOTIDE SEQUENCE [LARGE SCALE GENOMIC DNA]</scope>
    <source>
        <strain evidence="17 18">DJ011</strain>
    </source>
</reference>
<comment type="caution">
    <text evidence="17">The sequence shown here is derived from an EMBL/GenBank/DDBJ whole genome shotgun (WGS) entry which is preliminary data.</text>
</comment>
<dbReference type="Gene3D" id="6.10.140.1030">
    <property type="match status" value="1"/>
</dbReference>
<keyword evidence="5 14" id="KW-0227">DNA damage</keyword>
<evidence type="ECO:0000313" key="17">
    <source>
        <dbReference type="EMBL" id="MBC2398195.1"/>
    </source>
</evidence>
<keyword evidence="10 14" id="KW-0408">Iron</keyword>
<feature type="binding site" evidence="14">
    <location>
        <position position="1110"/>
    </location>
    <ligand>
        <name>[4Fe-4S] cluster</name>
        <dbReference type="ChEBI" id="CHEBI:49883"/>
    </ligand>
</feature>
<evidence type="ECO:0000256" key="10">
    <source>
        <dbReference type="ARBA" id="ARBA00023004"/>
    </source>
</evidence>
<keyword evidence="3 14" id="KW-0479">Metal-binding</keyword>
<dbReference type="GO" id="GO:0000724">
    <property type="term" value="P:double-strand break repair via homologous recombination"/>
    <property type="evidence" value="ECO:0007669"/>
    <property type="project" value="UniProtKB-UniRule"/>
</dbReference>
<dbReference type="InterPro" id="IPR011604">
    <property type="entry name" value="PDDEXK-like_dom_sf"/>
</dbReference>
<dbReference type="SUPFAM" id="SSF52540">
    <property type="entry name" value="P-loop containing nucleoside triphosphate hydrolases"/>
    <property type="match status" value="2"/>
</dbReference>